<evidence type="ECO:0000256" key="1">
    <source>
        <dbReference type="SAM" id="MobiDB-lite"/>
    </source>
</evidence>
<organism evidence="4 5">
    <name type="scientific">Actinomyces oris</name>
    <dbReference type="NCBI Taxonomy" id="544580"/>
    <lineage>
        <taxon>Bacteria</taxon>
        <taxon>Bacillati</taxon>
        <taxon>Actinomycetota</taxon>
        <taxon>Actinomycetes</taxon>
        <taxon>Actinomycetales</taxon>
        <taxon>Actinomycetaceae</taxon>
        <taxon>Actinomyces</taxon>
    </lineage>
</organism>
<proteinExistence type="predicted"/>
<keyword evidence="2" id="KW-0472">Membrane</keyword>
<gene>
    <name evidence="4" type="ORF">RMW62_07675</name>
</gene>
<accession>A0AAE4G491</accession>
<evidence type="ECO:0000256" key="2">
    <source>
        <dbReference type="SAM" id="Phobius"/>
    </source>
</evidence>
<evidence type="ECO:0000313" key="4">
    <source>
        <dbReference type="EMBL" id="MDT0248959.1"/>
    </source>
</evidence>
<dbReference type="RefSeq" id="WP_311372809.1">
    <property type="nucleotide sequence ID" value="NZ_JAMZMH010000008.1"/>
</dbReference>
<protein>
    <recommendedName>
        <fullName evidence="3">DUF6199 domain-containing protein</fullName>
    </recommendedName>
</protein>
<keyword evidence="2" id="KW-1133">Transmembrane helix</keyword>
<comment type="caution">
    <text evidence="4">The sequence shown here is derived from an EMBL/GenBank/DDBJ whole genome shotgun (WGS) entry which is preliminary data.</text>
</comment>
<keyword evidence="2" id="KW-0812">Transmembrane</keyword>
<feature type="transmembrane region" description="Helical" evidence="2">
    <location>
        <begin position="54"/>
        <end position="71"/>
    </location>
</feature>
<sequence length="331" mass="35306">MGALALILFVVVIIPMLLWSVIDPRGVWEVTSSWQFRNPEANEPSDSAFAMQRFSAFISLLVIVGAFFFVMSASHRNASDRATDDVTPHVYPNIYSSSDGEDSDGYAETTVTPSPVDPFPSSSMTAVGSGDPVVLFKPVLEGAAGEQKSDSSVSIGIDAFYYSWLPGDHPSAFAAASVVDSKVALGTLDPAQATTVSGGELALGEGSAIIVRMTKAVCAVTSVSVEEYEQGIQIAVHGVADPARCGQTTEGAYVAIPLTDEQVAKARSYEAAAYHPLDDSELKYGWQSSPEGKYSPTIFQARSRAKLSEVWQSEETDRQLTPHVLLPRSAG</sequence>
<dbReference type="EMBL" id="JAMZMH010000008">
    <property type="protein sequence ID" value="MDT0248959.1"/>
    <property type="molecule type" value="Genomic_DNA"/>
</dbReference>
<feature type="domain" description="DUF6199" evidence="3">
    <location>
        <begin position="9"/>
        <end position="70"/>
    </location>
</feature>
<reference evidence="4" key="1">
    <citation type="submission" date="2022-06" db="EMBL/GenBank/DDBJ databases">
        <title>Draft Genome Sequences of Three Actinomyces oris Strains, Isolated from Healthy Human Feces.</title>
        <authorList>
            <person name="Ye Y."/>
            <person name="Liu C."/>
            <person name="Zhao J."/>
            <person name="Xu J."/>
            <person name="Huang H."/>
            <person name="Wang B."/>
            <person name="Wei J."/>
            <person name="Jing X."/>
        </authorList>
    </citation>
    <scope>NUCLEOTIDE SEQUENCE</scope>
    <source>
        <strain evidence="4">CNGBCC1803368</strain>
    </source>
</reference>
<dbReference type="AlphaFoldDB" id="A0AAE4G491"/>
<dbReference type="Proteomes" id="UP001180729">
    <property type="component" value="Unassembled WGS sequence"/>
</dbReference>
<dbReference type="Pfam" id="PF19701">
    <property type="entry name" value="DUF6199"/>
    <property type="match status" value="1"/>
</dbReference>
<evidence type="ECO:0000313" key="5">
    <source>
        <dbReference type="Proteomes" id="UP001180729"/>
    </source>
</evidence>
<evidence type="ECO:0000259" key="3">
    <source>
        <dbReference type="Pfam" id="PF19701"/>
    </source>
</evidence>
<dbReference type="InterPro" id="IPR045679">
    <property type="entry name" value="DUF6199"/>
</dbReference>
<name>A0AAE4G491_9ACTO</name>
<feature type="region of interest" description="Disordered" evidence="1">
    <location>
        <begin position="94"/>
        <end position="123"/>
    </location>
</feature>